<evidence type="ECO:0000256" key="1">
    <source>
        <dbReference type="SAM" id="SignalP"/>
    </source>
</evidence>
<accession>A0A1I8C2E2</accession>
<organism evidence="2 3">
    <name type="scientific">Meloidogyne hapla</name>
    <name type="common">Root-knot nematode worm</name>
    <dbReference type="NCBI Taxonomy" id="6305"/>
    <lineage>
        <taxon>Eukaryota</taxon>
        <taxon>Metazoa</taxon>
        <taxon>Ecdysozoa</taxon>
        <taxon>Nematoda</taxon>
        <taxon>Chromadorea</taxon>
        <taxon>Rhabditida</taxon>
        <taxon>Tylenchina</taxon>
        <taxon>Tylenchomorpha</taxon>
        <taxon>Tylenchoidea</taxon>
        <taxon>Meloidogynidae</taxon>
        <taxon>Meloidogyninae</taxon>
        <taxon>Meloidogyne</taxon>
    </lineage>
</organism>
<dbReference type="WBParaSite" id="MhA1_Contig985.frz3.gene1">
    <property type="protein sequence ID" value="MhA1_Contig985.frz3.gene1"/>
    <property type="gene ID" value="MhA1_Contig985.frz3.gene1"/>
</dbReference>
<feature type="signal peptide" evidence="1">
    <location>
        <begin position="1"/>
        <end position="17"/>
    </location>
</feature>
<dbReference type="Proteomes" id="UP000095281">
    <property type="component" value="Unplaced"/>
</dbReference>
<name>A0A1I8C2E2_MELHA</name>
<evidence type="ECO:0000313" key="3">
    <source>
        <dbReference type="WBParaSite" id="MhA1_Contig985.frz3.gene1"/>
    </source>
</evidence>
<keyword evidence="1" id="KW-0732">Signal</keyword>
<dbReference type="AlphaFoldDB" id="A0A1I8C2E2"/>
<evidence type="ECO:0000313" key="2">
    <source>
        <dbReference type="Proteomes" id="UP000095281"/>
    </source>
</evidence>
<sequence length="374" mass="44233">MIVPFIYFLLFIKFSFEIQTKQKLNIITDNNNKLFVENKLEALVKLDEIEISSELEAIISFEVLDENTIFLHPASKECNVKIEDNNYVLLGNGDDEDSVDFYQLIGVAIIQYARGMLICLSENQMENKQLIKISPLFDSIIQWRFTGKENILGYNLSIQYPIYLDKKKSIIFTNYDLNLKLTKFEAFLNSDEPKDFYQKLNHKNAKNKFKKLFVDSNGNNYQKHILVLKEYPHIEICGKMDFNEPKKYLLIIDRYKGRCRNLKFNSKFQFELVLKNKDKEVCVSKIFNQLDENEREEIGNFRRGIVICMAIEDYEINENNYKNLNKSKKRKLTERNSSDFKLLMEIVPIFKEGKYKFDFDENTGNIVEKEEIDD</sequence>
<reference evidence="3" key="1">
    <citation type="submission" date="2016-11" db="UniProtKB">
        <authorList>
            <consortium name="WormBaseParasite"/>
        </authorList>
    </citation>
    <scope>IDENTIFICATION</scope>
</reference>
<keyword evidence="2" id="KW-1185">Reference proteome</keyword>
<proteinExistence type="predicted"/>
<feature type="chain" id="PRO_5009316442" evidence="1">
    <location>
        <begin position="18"/>
        <end position="374"/>
    </location>
</feature>
<protein>
    <submittedName>
        <fullName evidence="3">Uncharacterized protein</fullName>
    </submittedName>
</protein>